<dbReference type="RefSeq" id="WP_377049232.1">
    <property type="nucleotide sequence ID" value="NZ_JBHLVZ010000002.1"/>
</dbReference>
<feature type="domain" description="GGDEF" evidence="2">
    <location>
        <begin position="181"/>
        <end position="311"/>
    </location>
</feature>
<dbReference type="PROSITE" id="PS50112">
    <property type="entry name" value="PAS"/>
    <property type="match status" value="1"/>
</dbReference>
<keyword evidence="4" id="KW-1185">Reference proteome</keyword>
<dbReference type="InterPro" id="IPR052155">
    <property type="entry name" value="Biofilm_reg_signaling"/>
</dbReference>
<dbReference type="SMART" id="SM00267">
    <property type="entry name" value="GGDEF"/>
    <property type="match status" value="1"/>
</dbReference>
<dbReference type="InterPro" id="IPR035965">
    <property type="entry name" value="PAS-like_dom_sf"/>
</dbReference>
<keyword evidence="3" id="KW-0808">Transferase</keyword>
<feature type="domain" description="PAS" evidence="1">
    <location>
        <begin position="21"/>
        <end position="72"/>
    </location>
</feature>
<dbReference type="Pfam" id="PF00990">
    <property type="entry name" value="GGDEF"/>
    <property type="match status" value="1"/>
</dbReference>
<dbReference type="SUPFAM" id="SSF55073">
    <property type="entry name" value="Nucleotide cyclase"/>
    <property type="match status" value="1"/>
</dbReference>
<reference evidence="3 4" key="1">
    <citation type="submission" date="2024-09" db="EMBL/GenBank/DDBJ databases">
        <authorList>
            <person name="Sun Q."/>
            <person name="Mori K."/>
        </authorList>
    </citation>
    <scope>NUCLEOTIDE SEQUENCE [LARGE SCALE GENOMIC DNA]</scope>
    <source>
        <strain evidence="3 4">CCM 7468</strain>
    </source>
</reference>
<dbReference type="EC" id="2.7.7.65" evidence="3"/>
<sequence>MQRAAATAALAEAMRQGGSPSGPLFRRLVEGASDMVILTDASLDWPGPYIRYVNPAFTRVTGWAAEEVLGRSPRLLQGPGTDRQVLAAMGASLRAGSPASARLLNHTRNGMPFWLDMQVVPMLDPRGRIGVFASFARNVTGQGPDGSAPDTMADCDLLTGLPGRQALLRVSALEFAAQPSARFCFAVLGVDGLAAVRAEHGPRSADAVLMGVAGLLARNLRRVDLVGRLDDARFGLCMPGLALVEARTVVQRLRAAVAASAFPTPAGPLRVSCGGGLASALAGDQVAQVVARAEAALEETSLENQDLLAPA</sequence>
<name>A0ABV6ING7_9PROT</name>
<dbReference type="CDD" id="cd01949">
    <property type="entry name" value="GGDEF"/>
    <property type="match status" value="1"/>
</dbReference>
<comment type="caution">
    <text evidence="3">The sequence shown here is derived from an EMBL/GenBank/DDBJ whole genome shotgun (WGS) entry which is preliminary data.</text>
</comment>
<dbReference type="InterPro" id="IPR013767">
    <property type="entry name" value="PAS_fold"/>
</dbReference>
<accession>A0ABV6ING7</accession>
<dbReference type="SUPFAM" id="SSF55785">
    <property type="entry name" value="PYP-like sensor domain (PAS domain)"/>
    <property type="match status" value="1"/>
</dbReference>
<dbReference type="NCBIfam" id="TIGR00229">
    <property type="entry name" value="sensory_box"/>
    <property type="match status" value="1"/>
</dbReference>
<keyword evidence="3" id="KW-0548">Nucleotidyltransferase</keyword>
<dbReference type="NCBIfam" id="TIGR00254">
    <property type="entry name" value="GGDEF"/>
    <property type="match status" value="1"/>
</dbReference>
<evidence type="ECO:0000313" key="4">
    <source>
        <dbReference type="Proteomes" id="UP001589789"/>
    </source>
</evidence>
<evidence type="ECO:0000259" key="1">
    <source>
        <dbReference type="PROSITE" id="PS50112"/>
    </source>
</evidence>
<dbReference type="Gene3D" id="3.30.450.20">
    <property type="entry name" value="PAS domain"/>
    <property type="match status" value="1"/>
</dbReference>
<protein>
    <submittedName>
        <fullName evidence="3">Diguanylate cyclase domain-containing protein</fullName>
        <ecNumber evidence="3">2.7.7.65</ecNumber>
    </submittedName>
</protein>
<dbReference type="Pfam" id="PF00989">
    <property type="entry name" value="PAS"/>
    <property type="match status" value="1"/>
</dbReference>
<dbReference type="EMBL" id="JBHLVZ010000002">
    <property type="protein sequence ID" value="MFC0385112.1"/>
    <property type="molecule type" value="Genomic_DNA"/>
</dbReference>
<dbReference type="Proteomes" id="UP001589789">
    <property type="component" value="Unassembled WGS sequence"/>
</dbReference>
<dbReference type="SMART" id="SM00091">
    <property type="entry name" value="PAS"/>
    <property type="match status" value="1"/>
</dbReference>
<dbReference type="PROSITE" id="PS50887">
    <property type="entry name" value="GGDEF"/>
    <property type="match status" value="1"/>
</dbReference>
<dbReference type="InterPro" id="IPR000014">
    <property type="entry name" value="PAS"/>
</dbReference>
<dbReference type="InterPro" id="IPR043128">
    <property type="entry name" value="Rev_trsase/Diguanyl_cyclase"/>
</dbReference>
<organism evidence="3 4">
    <name type="scientific">Muricoccus vinaceus</name>
    <dbReference type="NCBI Taxonomy" id="424704"/>
    <lineage>
        <taxon>Bacteria</taxon>
        <taxon>Pseudomonadati</taxon>
        <taxon>Pseudomonadota</taxon>
        <taxon>Alphaproteobacteria</taxon>
        <taxon>Acetobacterales</taxon>
        <taxon>Roseomonadaceae</taxon>
        <taxon>Muricoccus</taxon>
    </lineage>
</organism>
<dbReference type="InterPro" id="IPR029787">
    <property type="entry name" value="Nucleotide_cyclase"/>
</dbReference>
<gene>
    <name evidence="3" type="ORF">ACFFIC_06040</name>
</gene>
<evidence type="ECO:0000259" key="2">
    <source>
        <dbReference type="PROSITE" id="PS50887"/>
    </source>
</evidence>
<dbReference type="CDD" id="cd00130">
    <property type="entry name" value="PAS"/>
    <property type="match status" value="1"/>
</dbReference>
<dbReference type="InterPro" id="IPR000160">
    <property type="entry name" value="GGDEF_dom"/>
</dbReference>
<dbReference type="PANTHER" id="PTHR44757">
    <property type="entry name" value="DIGUANYLATE CYCLASE DGCP"/>
    <property type="match status" value="1"/>
</dbReference>
<dbReference type="PANTHER" id="PTHR44757:SF2">
    <property type="entry name" value="BIOFILM ARCHITECTURE MAINTENANCE PROTEIN MBAA"/>
    <property type="match status" value="1"/>
</dbReference>
<evidence type="ECO:0000313" key="3">
    <source>
        <dbReference type="EMBL" id="MFC0385112.1"/>
    </source>
</evidence>
<dbReference type="GO" id="GO:0052621">
    <property type="term" value="F:diguanylate cyclase activity"/>
    <property type="evidence" value="ECO:0007669"/>
    <property type="project" value="UniProtKB-EC"/>
</dbReference>
<proteinExistence type="predicted"/>
<dbReference type="Gene3D" id="3.30.70.270">
    <property type="match status" value="1"/>
</dbReference>